<feature type="compositionally biased region" description="Polar residues" evidence="2">
    <location>
        <begin position="371"/>
        <end position="380"/>
    </location>
</feature>
<dbReference type="VEuPathDB" id="AmoebaDB:NAEGRDRAFT_81347"/>
<keyword evidence="4" id="KW-1185">Reference proteome</keyword>
<dbReference type="AlphaFoldDB" id="D2VV90"/>
<feature type="compositionally biased region" description="Polar residues" evidence="2">
    <location>
        <begin position="149"/>
        <end position="162"/>
    </location>
</feature>
<feature type="region of interest" description="Disordered" evidence="2">
    <location>
        <begin position="495"/>
        <end position="581"/>
    </location>
</feature>
<gene>
    <name evidence="3" type="ORF">NAEGRDRAFT_81347</name>
</gene>
<accession>D2VV90</accession>
<dbReference type="EMBL" id="GG738901">
    <property type="protein sequence ID" value="EFC39193.1"/>
    <property type="molecule type" value="Genomic_DNA"/>
</dbReference>
<dbReference type="OrthoDB" id="294378at2759"/>
<proteinExistence type="predicted"/>
<organism evidence="4">
    <name type="scientific">Naegleria gruberi</name>
    <name type="common">Amoeba</name>
    <dbReference type="NCBI Taxonomy" id="5762"/>
    <lineage>
        <taxon>Eukaryota</taxon>
        <taxon>Discoba</taxon>
        <taxon>Heterolobosea</taxon>
        <taxon>Tetramitia</taxon>
        <taxon>Eutetramitia</taxon>
        <taxon>Vahlkampfiidae</taxon>
        <taxon>Naegleria</taxon>
    </lineage>
</organism>
<protein>
    <submittedName>
        <fullName evidence="3">Uncharacterized protein</fullName>
    </submittedName>
</protein>
<feature type="compositionally biased region" description="Low complexity" evidence="2">
    <location>
        <begin position="495"/>
        <end position="547"/>
    </location>
</feature>
<feature type="compositionally biased region" description="Basic residues" evidence="2">
    <location>
        <begin position="358"/>
        <end position="370"/>
    </location>
</feature>
<feature type="region of interest" description="Disordered" evidence="2">
    <location>
        <begin position="330"/>
        <end position="403"/>
    </location>
</feature>
<feature type="compositionally biased region" description="Polar residues" evidence="2">
    <location>
        <begin position="332"/>
        <end position="355"/>
    </location>
</feature>
<reference evidence="3 4" key="1">
    <citation type="journal article" date="2010" name="Cell">
        <title>The genome of Naegleria gruberi illuminates early eukaryotic versatility.</title>
        <authorList>
            <person name="Fritz-Laylin L.K."/>
            <person name="Prochnik S.E."/>
            <person name="Ginger M.L."/>
            <person name="Dacks J.B."/>
            <person name="Carpenter M.L."/>
            <person name="Field M.C."/>
            <person name="Kuo A."/>
            <person name="Paredez A."/>
            <person name="Chapman J."/>
            <person name="Pham J."/>
            <person name="Shu S."/>
            <person name="Neupane R."/>
            <person name="Cipriano M."/>
            <person name="Mancuso J."/>
            <person name="Tu H."/>
            <person name="Salamov A."/>
            <person name="Lindquist E."/>
            <person name="Shapiro H."/>
            <person name="Lucas S."/>
            <person name="Grigoriev I.V."/>
            <person name="Cande W.Z."/>
            <person name="Fulton C."/>
            <person name="Rokhsar D.S."/>
            <person name="Dawson S.C."/>
        </authorList>
    </citation>
    <scope>NUCLEOTIDE SEQUENCE [LARGE SCALE GENOMIC DNA]</scope>
    <source>
        <strain evidence="3 4">NEG-M</strain>
    </source>
</reference>
<dbReference type="KEGG" id="ngr:NAEGRDRAFT_81347"/>
<keyword evidence="1" id="KW-0175">Coiled coil</keyword>
<feature type="region of interest" description="Disordered" evidence="2">
    <location>
        <begin position="449"/>
        <end position="468"/>
    </location>
</feature>
<feature type="compositionally biased region" description="Polar residues" evidence="2">
    <location>
        <begin position="566"/>
        <end position="581"/>
    </location>
</feature>
<feature type="compositionally biased region" description="Low complexity" evidence="2">
    <location>
        <begin position="454"/>
        <end position="465"/>
    </location>
</feature>
<dbReference type="GeneID" id="8853461"/>
<sequence>MTGRGHYFQDKRDPLLEEISGEFLNGVLHGRGTCFKKILSPQNVTTGLVITVGYCWNRGTLHHGFEIIVDSNNNVQSIKQFKSNFKYSFDPHAGDIFFENDNDVPVSVTTNGGTNGNAPTTPTSGKVPLLSLSNIGNSSSGSLDAISPRVNNSLTPNSSRSPRTPRNHLIKPVGINEAKIEQIEFIEVGELNRVKNDLVEKQSGLLHAWKEKLNNVQEKIKNLTKQKANLESQLAEVTEELTYFRNKDTETEQRLEQYISQHKELFEEYELVTNKKIKTLESTIHEINQVKEMEIAKKNSEMEELRQSLHNKIENLDREWNQKYSDLEKVKTTQQPTAAVDESPTSLSPETNQISAIPKRRSSIMRHRRSFSSMDVPQMQTTSEGDDSSSTSIGSVSPASNTNIGTQVIGEEFDIESSPHATTTYKTLNSNTAINTNYETAQQRENKIIGRPRSNSQDNSSATSSIDIVRGTVNSAQLNIQERPPQPIIDIAATSSEKSTTENSSSENTTASSNGNSSNSTQESSQATEHSNDNENNSINSNESNQNMQFDISPRISTSETKHSIKSTSLENSPKSSQTSTWVSADILYQKIRENLKKTSSPSEKESSGKQISDSFDWRQVLKKNNNHK</sequence>
<evidence type="ECO:0000256" key="1">
    <source>
        <dbReference type="SAM" id="Coils"/>
    </source>
</evidence>
<dbReference type="OMA" id="PHAGDIF"/>
<feature type="region of interest" description="Disordered" evidence="2">
    <location>
        <begin position="595"/>
        <end position="629"/>
    </location>
</feature>
<dbReference type="InParanoid" id="D2VV90"/>
<evidence type="ECO:0000313" key="3">
    <source>
        <dbReference type="EMBL" id="EFC39193.1"/>
    </source>
</evidence>
<dbReference type="RefSeq" id="XP_002671937.1">
    <property type="nucleotide sequence ID" value="XM_002671891.1"/>
</dbReference>
<evidence type="ECO:0000313" key="4">
    <source>
        <dbReference type="Proteomes" id="UP000006671"/>
    </source>
</evidence>
<feature type="compositionally biased region" description="Low complexity" evidence="2">
    <location>
        <begin position="388"/>
        <end position="400"/>
    </location>
</feature>
<feature type="compositionally biased region" description="Basic and acidic residues" evidence="2">
    <location>
        <begin position="595"/>
        <end position="608"/>
    </location>
</feature>
<feature type="coiled-coil region" evidence="1">
    <location>
        <begin position="199"/>
        <end position="319"/>
    </location>
</feature>
<name>D2VV90_NAEGR</name>
<dbReference type="Proteomes" id="UP000006671">
    <property type="component" value="Unassembled WGS sequence"/>
</dbReference>
<evidence type="ECO:0000256" key="2">
    <source>
        <dbReference type="SAM" id="MobiDB-lite"/>
    </source>
</evidence>
<feature type="region of interest" description="Disordered" evidence="2">
    <location>
        <begin position="140"/>
        <end position="168"/>
    </location>
</feature>